<evidence type="ECO:0000313" key="2">
    <source>
        <dbReference type="Proteomes" id="UP000192257"/>
    </source>
</evidence>
<keyword evidence="2" id="KW-1185">Reference proteome</keyword>
<dbReference type="OrthoDB" id="250050at2759"/>
<dbReference type="EMBL" id="NBCO01000024">
    <property type="protein sequence ID" value="ORC87114.1"/>
    <property type="molecule type" value="Genomic_DNA"/>
</dbReference>
<proteinExistence type="predicted"/>
<dbReference type="RefSeq" id="XP_028881180.1">
    <property type="nucleotide sequence ID" value="XM_029027676.1"/>
</dbReference>
<comment type="caution">
    <text evidence="1">The sequence shown here is derived from an EMBL/GenBank/DDBJ whole genome shotgun (WGS) entry which is preliminary data.</text>
</comment>
<evidence type="ECO:0000313" key="1">
    <source>
        <dbReference type="EMBL" id="ORC87114.1"/>
    </source>
</evidence>
<name>A0A1X0NQZ7_9TRYP</name>
<dbReference type="GeneID" id="39987456"/>
<accession>A0A1X0NQZ7</accession>
<dbReference type="AlphaFoldDB" id="A0A1X0NQZ7"/>
<protein>
    <submittedName>
        <fullName evidence="1">Uncharacterized protein</fullName>
    </submittedName>
</protein>
<organism evidence="1 2">
    <name type="scientific">Trypanosoma theileri</name>
    <dbReference type="NCBI Taxonomy" id="67003"/>
    <lineage>
        <taxon>Eukaryota</taxon>
        <taxon>Discoba</taxon>
        <taxon>Euglenozoa</taxon>
        <taxon>Kinetoplastea</taxon>
        <taxon>Metakinetoplastina</taxon>
        <taxon>Trypanosomatida</taxon>
        <taxon>Trypanosomatidae</taxon>
        <taxon>Trypanosoma</taxon>
    </lineage>
</organism>
<sequence>MDSSNDNNNNNNNSELIDIHADSAAAAALLQAMKKNHLVAYYTHPSRLPLGHSGAKETKQQQQTQSDDVIMESACFSFLPFPTYCGLNTVDKVLYKHHLSFDVTA</sequence>
<dbReference type="VEuPathDB" id="TriTrypDB:TM35_000242640"/>
<gene>
    <name evidence="1" type="ORF">TM35_000242640</name>
</gene>
<reference evidence="1 2" key="1">
    <citation type="submission" date="2017-03" db="EMBL/GenBank/DDBJ databases">
        <title>An alternative strategy for trypanosome survival in the mammalian bloodstream revealed through genome and transcriptome analysis of the ubiquitous bovine parasite Trypanosoma (Megatrypanum) theileri.</title>
        <authorList>
            <person name="Kelly S."/>
            <person name="Ivens A."/>
            <person name="Mott A."/>
            <person name="O'Neill E."/>
            <person name="Emms D."/>
            <person name="Macleod O."/>
            <person name="Voorheis P."/>
            <person name="Matthews J."/>
            <person name="Matthews K."/>
            <person name="Carrington M."/>
        </authorList>
    </citation>
    <scope>NUCLEOTIDE SEQUENCE [LARGE SCALE GENOMIC DNA]</scope>
    <source>
        <strain evidence="1">Edinburgh</strain>
    </source>
</reference>
<dbReference type="Proteomes" id="UP000192257">
    <property type="component" value="Unassembled WGS sequence"/>
</dbReference>